<organism evidence="2 3">
    <name type="scientific">Jiella avicenniae</name>
    <dbReference type="NCBI Taxonomy" id="2907202"/>
    <lineage>
        <taxon>Bacteria</taxon>
        <taxon>Pseudomonadati</taxon>
        <taxon>Pseudomonadota</taxon>
        <taxon>Alphaproteobacteria</taxon>
        <taxon>Hyphomicrobiales</taxon>
        <taxon>Aurantimonadaceae</taxon>
        <taxon>Jiella</taxon>
    </lineage>
</organism>
<dbReference type="RefSeq" id="WP_233720172.1">
    <property type="nucleotide sequence ID" value="NZ_JAJUWU010000014.1"/>
</dbReference>
<dbReference type="EMBL" id="JAJUWU010000014">
    <property type="protein sequence ID" value="MCE7029179.1"/>
    <property type="molecule type" value="Genomic_DNA"/>
</dbReference>
<evidence type="ECO:0000313" key="3">
    <source>
        <dbReference type="Proteomes" id="UP001139035"/>
    </source>
</evidence>
<protein>
    <submittedName>
        <fullName evidence="2">Uncharacterized protein</fullName>
    </submittedName>
</protein>
<dbReference type="Proteomes" id="UP001139035">
    <property type="component" value="Unassembled WGS sequence"/>
</dbReference>
<sequence>MHGPIAGAFTASFLLFWLAFAGFFLATIIRLSKSGEAKYVFGLKEKPTPQALDASIRAMTEYFSTRFGRLHGIALGILAMTTIALGLWALVDNKNRNAPAAEATHTNIHSEI</sequence>
<keyword evidence="1" id="KW-0812">Transmembrane</keyword>
<keyword evidence="3" id="KW-1185">Reference proteome</keyword>
<feature type="transmembrane region" description="Helical" evidence="1">
    <location>
        <begin position="72"/>
        <end position="91"/>
    </location>
</feature>
<reference evidence="2" key="1">
    <citation type="submission" date="2022-01" db="EMBL/GenBank/DDBJ databases">
        <title>Jiella avicenniae sp. nov., a novel endophytic bacterium isolated from bark of Avicennia marina.</title>
        <authorList>
            <person name="Tuo L."/>
        </authorList>
    </citation>
    <scope>NUCLEOTIDE SEQUENCE</scope>
    <source>
        <strain evidence="2">CBK1P-4</strain>
    </source>
</reference>
<proteinExistence type="predicted"/>
<evidence type="ECO:0000313" key="2">
    <source>
        <dbReference type="EMBL" id="MCE7029179.1"/>
    </source>
</evidence>
<comment type="caution">
    <text evidence="2">The sequence shown here is derived from an EMBL/GenBank/DDBJ whole genome shotgun (WGS) entry which is preliminary data.</text>
</comment>
<accession>A0A9X1P3N9</accession>
<name>A0A9X1P3N9_9HYPH</name>
<dbReference type="AlphaFoldDB" id="A0A9X1P3N9"/>
<keyword evidence="1" id="KW-1133">Transmembrane helix</keyword>
<evidence type="ECO:0000256" key="1">
    <source>
        <dbReference type="SAM" id="Phobius"/>
    </source>
</evidence>
<feature type="transmembrane region" description="Helical" evidence="1">
    <location>
        <begin position="6"/>
        <end position="29"/>
    </location>
</feature>
<keyword evidence="1" id="KW-0472">Membrane</keyword>
<gene>
    <name evidence="2" type="ORF">LZD57_14365</name>
</gene>